<proteinExistence type="predicted"/>
<feature type="region of interest" description="Disordered" evidence="1">
    <location>
        <begin position="1"/>
        <end position="115"/>
    </location>
</feature>
<name>A0A9W8YLQ8_9PEZI</name>
<protein>
    <submittedName>
        <fullName evidence="2">Uncharacterized protein</fullName>
    </submittedName>
</protein>
<keyword evidence="3" id="KW-1185">Reference proteome</keyword>
<comment type="caution">
    <text evidence="2">The sequence shown here is derived from an EMBL/GenBank/DDBJ whole genome shotgun (WGS) entry which is preliminary data.</text>
</comment>
<feature type="compositionally biased region" description="Basic and acidic residues" evidence="1">
    <location>
        <begin position="1"/>
        <end position="16"/>
    </location>
</feature>
<dbReference type="AlphaFoldDB" id="A0A9W8YLQ8"/>
<sequence length="115" mass="12111">MEKVKDMLSPHERKDDEDSLYGKNAAGLKSPEQPESETIKSPLAQGHIQDDEPSNDSDVPSISAPADVTGMTGQYVTGRDPSPISDQERKKHGTAVGLASATMTSGSVGDQSPST</sequence>
<dbReference type="Proteomes" id="UP001140453">
    <property type="component" value="Unassembled WGS sequence"/>
</dbReference>
<dbReference type="OrthoDB" id="10357121at2759"/>
<feature type="compositionally biased region" description="Polar residues" evidence="1">
    <location>
        <begin position="101"/>
        <end position="115"/>
    </location>
</feature>
<reference evidence="2" key="1">
    <citation type="submission" date="2022-10" db="EMBL/GenBank/DDBJ databases">
        <title>Tapping the CABI collections for fungal endophytes: first genome assemblies for Collariella, Neodidymelliopsis, Ascochyta clinopodiicola, Didymella pomorum, Didymosphaeria variabile, Neocosmospora piperis and Neocucurbitaria cava.</title>
        <authorList>
            <person name="Hill R."/>
        </authorList>
    </citation>
    <scope>NUCLEOTIDE SEQUENCE</scope>
    <source>
        <strain evidence="2">IMI 355082</strain>
    </source>
</reference>
<evidence type="ECO:0000256" key="1">
    <source>
        <dbReference type="SAM" id="MobiDB-lite"/>
    </source>
</evidence>
<accession>A0A9W8YLQ8</accession>
<evidence type="ECO:0000313" key="2">
    <source>
        <dbReference type="EMBL" id="KAJ4385685.1"/>
    </source>
</evidence>
<dbReference type="EMBL" id="JAPEVB010000007">
    <property type="protein sequence ID" value="KAJ4385685.1"/>
    <property type="molecule type" value="Genomic_DNA"/>
</dbReference>
<gene>
    <name evidence="2" type="ORF">N0V93_010114</name>
</gene>
<evidence type="ECO:0000313" key="3">
    <source>
        <dbReference type="Proteomes" id="UP001140453"/>
    </source>
</evidence>
<organism evidence="2 3">
    <name type="scientific">Gnomoniopsis smithogilvyi</name>
    <dbReference type="NCBI Taxonomy" id="1191159"/>
    <lineage>
        <taxon>Eukaryota</taxon>
        <taxon>Fungi</taxon>
        <taxon>Dikarya</taxon>
        <taxon>Ascomycota</taxon>
        <taxon>Pezizomycotina</taxon>
        <taxon>Sordariomycetes</taxon>
        <taxon>Sordariomycetidae</taxon>
        <taxon>Diaporthales</taxon>
        <taxon>Gnomoniaceae</taxon>
        <taxon>Gnomoniopsis</taxon>
    </lineage>
</organism>